<dbReference type="InterPro" id="IPR017819">
    <property type="entry name" value="Plasmid_partition_RepB"/>
</dbReference>
<dbReference type="GO" id="GO:0005694">
    <property type="term" value="C:chromosome"/>
    <property type="evidence" value="ECO:0007669"/>
    <property type="project" value="TreeGrafter"/>
</dbReference>
<dbReference type="RefSeq" id="WP_163466061.1">
    <property type="nucleotide sequence ID" value="NZ_JAAAMG010000033.1"/>
</dbReference>
<proteinExistence type="inferred from homology"/>
<dbReference type="SMART" id="SM00470">
    <property type="entry name" value="ParB"/>
    <property type="match status" value="1"/>
</dbReference>
<dbReference type="Proteomes" id="UP000469011">
    <property type="component" value="Unassembled WGS sequence"/>
</dbReference>
<feature type="region of interest" description="Disordered" evidence="2">
    <location>
        <begin position="367"/>
        <end position="388"/>
    </location>
</feature>
<reference evidence="4 5" key="1">
    <citation type="submission" date="2020-01" db="EMBL/GenBank/DDBJ databases">
        <title>Jiella pacifica sp. nov.</title>
        <authorList>
            <person name="Xue Z."/>
            <person name="Zhu S."/>
            <person name="Chen J."/>
            <person name="Yang J."/>
        </authorList>
    </citation>
    <scope>NUCLEOTIDE SEQUENCE [LARGE SCALE GENOMIC DNA]</scope>
    <source>
        <strain evidence="4 5">40Bstr34</strain>
    </source>
</reference>
<dbReference type="InterPro" id="IPR037972">
    <property type="entry name" value="RepB_N"/>
</dbReference>
<evidence type="ECO:0000313" key="5">
    <source>
        <dbReference type="Proteomes" id="UP000469011"/>
    </source>
</evidence>
<dbReference type="PANTHER" id="PTHR33375:SF1">
    <property type="entry name" value="CHROMOSOME-PARTITIONING PROTEIN PARB-RELATED"/>
    <property type="match status" value="1"/>
</dbReference>
<evidence type="ECO:0000313" key="4">
    <source>
        <dbReference type="EMBL" id="NDW07607.1"/>
    </source>
</evidence>
<dbReference type="NCBIfam" id="TIGR00180">
    <property type="entry name" value="parB_part"/>
    <property type="match status" value="1"/>
</dbReference>
<feature type="compositionally biased region" description="Basic and acidic residues" evidence="2">
    <location>
        <begin position="51"/>
        <end position="62"/>
    </location>
</feature>
<dbReference type="CDD" id="cd16405">
    <property type="entry name" value="RepB_like_N"/>
    <property type="match status" value="1"/>
</dbReference>
<dbReference type="InterPro" id="IPR003115">
    <property type="entry name" value="ParB_N"/>
</dbReference>
<dbReference type="NCBIfam" id="TIGR03454">
    <property type="entry name" value="partition_RepB"/>
    <property type="match status" value="1"/>
</dbReference>
<dbReference type="EMBL" id="JAAAMG010000033">
    <property type="protein sequence ID" value="NDW07607.1"/>
    <property type="molecule type" value="Genomic_DNA"/>
</dbReference>
<dbReference type="AlphaFoldDB" id="A0A6N9T847"/>
<accession>A0A6N9T847</accession>
<protein>
    <submittedName>
        <fullName evidence="4">Plasmid partitioning protein RepB</fullName>
    </submittedName>
</protein>
<name>A0A6N9T847_9HYPH</name>
<gene>
    <name evidence="4" type="primary">repB</name>
    <name evidence="4" type="ORF">GTK09_24645</name>
</gene>
<dbReference type="Pfam" id="PF07506">
    <property type="entry name" value="RepB"/>
    <property type="match status" value="1"/>
</dbReference>
<dbReference type="SUPFAM" id="SSF110849">
    <property type="entry name" value="ParB/Sulfiredoxin"/>
    <property type="match status" value="1"/>
</dbReference>
<evidence type="ECO:0000259" key="3">
    <source>
        <dbReference type="SMART" id="SM00470"/>
    </source>
</evidence>
<feature type="region of interest" description="Disordered" evidence="2">
    <location>
        <begin position="1"/>
        <end position="63"/>
    </location>
</feature>
<dbReference type="InterPro" id="IPR036086">
    <property type="entry name" value="ParB/Sulfiredoxin_sf"/>
</dbReference>
<dbReference type="GO" id="GO:0007059">
    <property type="term" value="P:chromosome segregation"/>
    <property type="evidence" value="ECO:0007669"/>
    <property type="project" value="TreeGrafter"/>
</dbReference>
<dbReference type="Gene3D" id="3.90.1530.30">
    <property type="match status" value="1"/>
</dbReference>
<evidence type="ECO:0000256" key="2">
    <source>
        <dbReference type="SAM" id="MobiDB-lite"/>
    </source>
</evidence>
<dbReference type="InterPro" id="IPR050336">
    <property type="entry name" value="Chromosome_partition/occlusion"/>
</dbReference>
<comment type="caution">
    <text evidence="4">The sequence shown here is derived from an EMBL/GenBank/DDBJ whole genome shotgun (WGS) entry which is preliminary data.</text>
</comment>
<evidence type="ECO:0000256" key="1">
    <source>
        <dbReference type="ARBA" id="ARBA00006295"/>
    </source>
</evidence>
<comment type="similarity">
    <text evidence="1">Belongs to the ParB family.</text>
</comment>
<dbReference type="Gene3D" id="1.10.10.2830">
    <property type="match status" value="1"/>
</dbReference>
<dbReference type="InterPro" id="IPR004437">
    <property type="entry name" value="ParB/RepB/Spo0J"/>
</dbReference>
<dbReference type="Pfam" id="PF02195">
    <property type="entry name" value="ParB_N"/>
    <property type="match status" value="1"/>
</dbReference>
<dbReference type="SUPFAM" id="SSF109709">
    <property type="entry name" value="KorB DNA-binding domain-like"/>
    <property type="match status" value="1"/>
</dbReference>
<dbReference type="PANTHER" id="PTHR33375">
    <property type="entry name" value="CHROMOSOME-PARTITIONING PROTEIN PARB-RELATED"/>
    <property type="match status" value="1"/>
</dbReference>
<sequence>MVKRKDALRALLSAAPGDAKSGSQHAGEEPAGRNSAQDDAPSPSLPAASDEAPREPHREHARSGAINAMRSSWGELQKEAEAARKLREDVRAGGHVVSIDPQMILPSPVVDRLSRAGDLDPGFDALKASIAADGQSVPVLLRPHGDPAKAAAGFFETAYGHRRVRAAKDLGLPVKAIVRPLTDDELVLAQGRENAERRDLTFIERAFFAKGLEARGFSRETMRAALGIDNTELTRLLQVAHRIPVAIAEAVGPAPKAGRPRWGELGEKIERQGGREVAMDFVARDAFRALTDSDARFRALYKRMDRSSRGREAAGERKITVNDGIVLAVARSGPRSRPALAFQTGDAEAFADFVAARLPGLYRDFQAAAEDGRETEGSVDGPSEDTST</sequence>
<feature type="domain" description="ParB-like N-terminal" evidence="3">
    <location>
        <begin position="97"/>
        <end position="195"/>
    </location>
</feature>
<keyword evidence="5" id="KW-1185">Reference proteome</keyword>
<dbReference type="GO" id="GO:0003677">
    <property type="term" value="F:DNA binding"/>
    <property type="evidence" value="ECO:0007669"/>
    <property type="project" value="InterPro"/>
</dbReference>
<dbReference type="InterPro" id="IPR011111">
    <property type="entry name" value="Plasmid_RepB"/>
</dbReference>
<organism evidence="4 5">
    <name type="scientific">Jiella pacifica</name>
    <dbReference type="NCBI Taxonomy" id="2696469"/>
    <lineage>
        <taxon>Bacteria</taxon>
        <taxon>Pseudomonadati</taxon>
        <taxon>Pseudomonadota</taxon>
        <taxon>Alphaproteobacteria</taxon>
        <taxon>Hyphomicrobiales</taxon>
        <taxon>Aurantimonadaceae</taxon>
        <taxon>Jiella</taxon>
    </lineage>
</organism>